<dbReference type="Gene3D" id="3.90.70.80">
    <property type="match status" value="1"/>
</dbReference>
<comment type="similarity">
    <text evidence="2">Belongs to the peptidase C85 family.</text>
</comment>
<dbReference type="SUPFAM" id="SSF46934">
    <property type="entry name" value="UBA-like"/>
    <property type="match status" value="1"/>
</dbReference>
<evidence type="ECO:0000256" key="6">
    <source>
        <dbReference type="ARBA" id="ARBA00022801"/>
    </source>
</evidence>
<keyword evidence="6" id="KW-0378">Hydrolase</keyword>
<feature type="region of interest" description="Disordered" evidence="7">
    <location>
        <begin position="1"/>
        <end position="32"/>
    </location>
</feature>
<sequence>MVSLCPQSLSDGEPDYSSSFAPRAGAGQEGAVQGYPSATSTFVVREQARDGNCLFRSFSDQVYGCPDYHALVRDRCTKYIASERNYFRQFVAEPFEEFLARIQREGEWGDDVEIEALSEIYDCRVEIYGAYGHSLMRTFHEACHSKRLQPIRLLYEGQSHYNSLAPRSGHRPLLLQRPGELEDAAISKSQRRNEAGLRREGACEADAQLTEQEVFEESIRLSRMEFEHKSDAEMDSALQDSRADWEKSERKRMEEEVVDAILQQSVLEEEQKQLSMAMKESKDEVIESRPDFAALYGLAVNSDAVQGSSSSSAQERDSREFQYPESVYAVMSMGFPLERCIQAYHLVGDNPEGILQFCCQSLGR</sequence>
<dbReference type="EMBL" id="CAUJNA010003508">
    <property type="protein sequence ID" value="CAJ1403775.1"/>
    <property type="molecule type" value="Genomic_DNA"/>
</dbReference>
<reference evidence="9" key="1">
    <citation type="submission" date="2023-08" db="EMBL/GenBank/DDBJ databases">
        <authorList>
            <person name="Chen Y."/>
            <person name="Shah S."/>
            <person name="Dougan E. K."/>
            <person name="Thang M."/>
            <person name="Chan C."/>
        </authorList>
    </citation>
    <scope>NUCLEOTIDE SEQUENCE</scope>
</reference>
<dbReference type="InterPro" id="IPR003323">
    <property type="entry name" value="OTU_dom"/>
</dbReference>
<evidence type="ECO:0000313" key="9">
    <source>
        <dbReference type="EMBL" id="CAJ1403775.1"/>
    </source>
</evidence>
<dbReference type="GO" id="GO:0061578">
    <property type="term" value="F:K63-linked deubiquitinase activity"/>
    <property type="evidence" value="ECO:0007669"/>
    <property type="project" value="TreeGrafter"/>
</dbReference>
<evidence type="ECO:0000256" key="3">
    <source>
        <dbReference type="ARBA" id="ARBA00012759"/>
    </source>
</evidence>
<comment type="caution">
    <text evidence="9">The sequence shown here is derived from an EMBL/GenBank/DDBJ whole genome shotgun (WGS) entry which is preliminary data.</text>
</comment>
<dbReference type="InterPro" id="IPR050704">
    <property type="entry name" value="Peptidase_C85-like"/>
</dbReference>
<keyword evidence="4" id="KW-0645">Protease</keyword>
<dbReference type="PANTHER" id="PTHR12419">
    <property type="entry name" value="OTU DOMAIN CONTAINING PROTEIN"/>
    <property type="match status" value="1"/>
</dbReference>
<dbReference type="Proteomes" id="UP001178507">
    <property type="component" value="Unassembled WGS sequence"/>
</dbReference>
<dbReference type="Pfam" id="PF02338">
    <property type="entry name" value="OTU"/>
    <property type="match status" value="1"/>
</dbReference>
<name>A0AA36N989_9DINO</name>
<dbReference type="GO" id="GO:0016579">
    <property type="term" value="P:protein deubiquitination"/>
    <property type="evidence" value="ECO:0007669"/>
    <property type="project" value="TreeGrafter"/>
</dbReference>
<dbReference type="GO" id="GO:0006508">
    <property type="term" value="P:proteolysis"/>
    <property type="evidence" value="ECO:0007669"/>
    <property type="project" value="UniProtKB-KW"/>
</dbReference>
<keyword evidence="10" id="KW-1185">Reference proteome</keyword>
<evidence type="ECO:0000313" key="10">
    <source>
        <dbReference type="Proteomes" id="UP001178507"/>
    </source>
</evidence>
<dbReference type="InterPro" id="IPR009060">
    <property type="entry name" value="UBA-like_sf"/>
</dbReference>
<dbReference type="GO" id="GO:0004843">
    <property type="term" value="F:cysteine-type deubiquitinase activity"/>
    <property type="evidence" value="ECO:0007669"/>
    <property type="project" value="UniProtKB-EC"/>
</dbReference>
<evidence type="ECO:0000256" key="2">
    <source>
        <dbReference type="ARBA" id="ARBA00010407"/>
    </source>
</evidence>
<evidence type="ECO:0000259" key="8">
    <source>
        <dbReference type="PROSITE" id="PS50802"/>
    </source>
</evidence>
<dbReference type="EC" id="3.4.19.12" evidence="3"/>
<evidence type="ECO:0000256" key="1">
    <source>
        <dbReference type="ARBA" id="ARBA00000707"/>
    </source>
</evidence>
<feature type="compositionally biased region" description="Polar residues" evidence="7">
    <location>
        <begin position="1"/>
        <end position="20"/>
    </location>
</feature>
<dbReference type="CDD" id="cd22752">
    <property type="entry name" value="OTU_OTUD5-like"/>
    <property type="match status" value="1"/>
</dbReference>
<comment type="catalytic activity">
    <reaction evidence="1">
        <text>Thiol-dependent hydrolysis of ester, thioester, amide, peptide and isopeptide bonds formed by the C-terminal Gly of ubiquitin (a 76-residue protein attached to proteins as an intracellular targeting signal).</text>
        <dbReference type="EC" id="3.4.19.12"/>
    </reaction>
</comment>
<feature type="domain" description="OTU" evidence="8">
    <location>
        <begin position="42"/>
        <end position="167"/>
    </location>
</feature>
<evidence type="ECO:0000256" key="4">
    <source>
        <dbReference type="ARBA" id="ARBA00022670"/>
    </source>
</evidence>
<protein>
    <recommendedName>
        <fullName evidence="3">ubiquitinyl hydrolase 1</fullName>
        <ecNumber evidence="3">3.4.19.12</ecNumber>
    </recommendedName>
</protein>
<keyword evidence="5" id="KW-0833">Ubl conjugation pathway</keyword>
<organism evidence="9 10">
    <name type="scientific">Effrenium voratum</name>
    <dbReference type="NCBI Taxonomy" id="2562239"/>
    <lineage>
        <taxon>Eukaryota</taxon>
        <taxon>Sar</taxon>
        <taxon>Alveolata</taxon>
        <taxon>Dinophyceae</taxon>
        <taxon>Suessiales</taxon>
        <taxon>Symbiodiniaceae</taxon>
        <taxon>Effrenium</taxon>
    </lineage>
</organism>
<dbReference type="AlphaFoldDB" id="A0AA36N989"/>
<evidence type="ECO:0000256" key="5">
    <source>
        <dbReference type="ARBA" id="ARBA00022786"/>
    </source>
</evidence>
<accession>A0AA36N989</accession>
<dbReference type="InterPro" id="IPR038765">
    <property type="entry name" value="Papain-like_cys_pep_sf"/>
</dbReference>
<dbReference type="PROSITE" id="PS50802">
    <property type="entry name" value="OTU"/>
    <property type="match status" value="1"/>
</dbReference>
<dbReference type="SUPFAM" id="SSF54001">
    <property type="entry name" value="Cysteine proteinases"/>
    <property type="match status" value="1"/>
</dbReference>
<proteinExistence type="inferred from homology"/>
<gene>
    <name evidence="9" type="ORF">EVOR1521_LOCUS26365</name>
</gene>
<dbReference type="PANTHER" id="PTHR12419:SF4">
    <property type="entry name" value="OTU DOMAIN-CONTAINING PROTEIN 5"/>
    <property type="match status" value="1"/>
</dbReference>
<evidence type="ECO:0000256" key="7">
    <source>
        <dbReference type="SAM" id="MobiDB-lite"/>
    </source>
</evidence>